<gene>
    <name evidence="1" type="ORF">DFR68_110284</name>
</gene>
<evidence type="ECO:0000313" key="1">
    <source>
        <dbReference type="EMBL" id="RDI46877.1"/>
    </source>
</evidence>
<keyword evidence="2" id="KW-1185">Reference proteome</keyword>
<name>A0A370GT50_9NOCA</name>
<dbReference type="EMBL" id="QQAZ01000010">
    <property type="protein sequence ID" value="RDI46877.1"/>
    <property type="molecule type" value="Genomic_DNA"/>
</dbReference>
<dbReference type="AlphaFoldDB" id="A0A370GT50"/>
<dbReference type="Proteomes" id="UP000255355">
    <property type="component" value="Unassembled WGS sequence"/>
</dbReference>
<protein>
    <submittedName>
        <fullName evidence="1">Uncharacterized protein</fullName>
    </submittedName>
</protein>
<proteinExistence type="predicted"/>
<reference evidence="1 2" key="1">
    <citation type="submission" date="2018-07" db="EMBL/GenBank/DDBJ databases">
        <title>Genomic Encyclopedia of Type Strains, Phase IV (KMG-IV): sequencing the most valuable type-strain genomes for metagenomic binning, comparative biology and taxonomic classification.</title>
        <authorList>
            <person name="Goeker M."/>
        </authorList>
    </citation>
    <scope>NUCLEOTIDE SEQUENCE [LARGE SCALE GENOMIC DNA]</scope>
    <source>
        <strain evidence="1 2">DSM 44952</strain>
    </source>
</reference>
<evidence type="ECO:0000313" key="2">
    <source>
        <dbReference type="Proteomes" id="UP000255355"/>
    </source>
</evidence>
<comment type="caution">
    <text evidence="1">The sequence shown here is derived from an EMBL/GenBank/DDBJ whole genome shotgun (WGS) entry which is preliminary data.</text>
</comment>
<accession>A0A370GT50</accession>
<sequence length="86" mass="9478">MGNSSQLDMVFHSDVAVDWHCIGVSAKMNGRACWVNSALPRYGVDHNANGRFAEFSPNHPELGRSAPRSFADGIPRGHLRQQLMIS</sequence>
<organism evidence="1 2">
    <name type="scientific">Nocardia mexicana</name>
    <dbReference type="NCBI Taxonomy" id="279262"/>
    <lineage>
        <taxon>Bacteria</taxon>
        <taxon>Bacillati</taxon>
        <taxon>Actinomycetota</taxon>
        <taxon>Actinomycetes</taxon>
        <taxon>Mycobacteriales</taxon>
        <taxon>Nocardiaceae</taxon>
        <taxon>Nocardia</taxon>
    </lineage>
</organism>